<dbReference type="InterPro" id="IPR019257">
    <property type="entry name" value="MeTrfase_dom"/>
</dbReference>
<keyword evidence="6" id="KW-1185">Reference proteome</keyword>
<proteinExistence type="predicted"/>
<keyword evidence="2" id="KW-0808">Transferase</keyword>
<dbReference type="PANTHER" id="PTHR43397">
    <property type="entry name" value="ERGOTHIONEINE BIOSYNTHESIS PROTEIN 1"/>
    <property type="match status" value="1"/>
</dbReference>
<name>A0AAN6SLV5_9PEZI</name>
<dbReference type="AlphaFoldDB" id="A0AAN6SLV5"/>
<organism evidence="5 6">
    <name type="scientific">Parachaetomium inaequale</name>
    <dbReference type="NCBI Taxonomy" id="2588326"/>
    <lineage>
        <taxon>Eukaryota</taxon>
        <taxon>Fungi</taxon>
        <taxon>Dikarya</taxon>
        <taxon>Ascomycota</taxon>
        <taxon>Pezizomycotina</taxon>
        <taxon>Sordariomycetes</taxon>
        <taxon>Sordariomycetidae</taxon>
        <taxon>Sordariales</taxon>
        <taxon>Chaetomiaceae</taxon>
        <taxon>Parachaetomium</taxon>
    </lineage>
</organism>
<evidence type="ECO:0000313" key="6">
    <source>
        <dbReference type="Proteomes" id="UP001303115"/>
    </source>
</evidence>
<keyword evidence="1 5" id="KW-0489">Methyltransferase</keyword>
<dbReference type="Pfam" id="PF10017">
    <property type="entry name" value="Methyltransf_33"/>
    <property type="match status" value="1"/>
</dbReference>
<protein>
    <submittedName>
        <fullName evidence="5">Histidine-specific methyltransferase</fullName>
    </submittedName>
</protein>
<evidence type="ECO:0000256" key="3">
    <source>
        <dbReference type="ARBA" id="ARBA00022691"/>
    </source>
</evidence>
<dbReference type="InterPro" id="IPR051128">
    <property type="entry name" value="EgtD_Methyltrsf_superfamily"/>
</dbReference>
<gene>
    <name evidence="5" type="ORF">C8A01DRAFT_41133</name>
</gene>
<evidence type="ECO:0000256" key="1">
    <source>
        <dbReference type="ARBA" id="ARBA00022603"/>
    </source>
</evidence>
<dbReference type="EMBL" id="MU854611">
    <property type="protein sequence ID" value="KAK4032429.1"/>
    <property type="molecule type" value="Genomic_DNA"/>
</dbReference>
<evidence type="ECO:0000313" key="5">
    <source>
        <dbReference type="EMBL" id="KAK4032429.1"/>
    </source>
</evidence>
<evidence type="ECO:0000256" key="2">
    <source>
        <dbReference type="ARBA" id="ARBA00022679"/>
    </source>
</evidence>
<dbReference type="InterPro" id="IPR017805">
    <property type="entry name" value="SAM_MeTrfase_EasF-type_put"/>
</dbReference>
<dbReference type="GO" id="GO:0008168">
    <property type="term" value="F:methyltransferase activity"/>
    <property type="evidence" value="ECO:0007669"/>
    <property type="project" value="UniProtKB-KW"/>
</dbReference>
<comment type="caution">
    <text evidence="5">The sequence shown here is derived from an EMBL/GenBank/DDBJ whole genome shotgun (WGS) entry which is preliminary data.</text>
</comment>
<accession>A0AAN6SLV5</accession>
<evidence type="ECO:0000259" key="4">
    <source>
        <dbReference type="Pfam" id="PF10017"/>
    </source>
</evidence>
<dbReference type="InterPro" id="IPR029063">
    <property type="entry name" value="SAM-dependent_MTases_sf"/>
</dbReference>
<dbReference type="Proteomes" id="UP001303115">
    <property type="component" value="Unassembled WGS sequence"/>
</dbReference>
<reference evidence="6" key="1">
    <citation type="journal article" date="2023" name="Mol. Phylogenet. Evol.">
        <title>Genome-scale phylogeny and comparative genomics of the fungal order Sordariales.</title>
        <authorList>
            <person name="Hensen N."/>
            <person name="Bonometti L."/>
            <person name="Westerberg I."/>
            <person name="Brannstrom I.O."/>
            <person name="Guillou S."/>
            <person name="Cros-Aarteil S."/>
            <person name="Calhoun S."/>
            <person name="Haridas S."/>
            <person name="Kuo A."/>
            <person name="Mondo S."/>
            <person name="Pangilinan J."/>
            <person name="Riley R."/>
            <person name="LaButti K."/>
            <person name="Andreopoulos B."/>
            <person name="Lipzen A."/>
            <person name="Chen C."/>
            <person name="Yan M."/>
            <person name="Daum C."/>
            <person name="Ng V."/>
            <person name="Clum A."/>
            <person name="Steindorff A."/>
            <person name="Ohm R.A."/>
            <person name="Martin F."/>
            <person name="Silar P."/>
            <person name="Natvig D.O."/>
            <person name="Lalanne C."/>
            <person name="Gautier V."/>
            <person name="Ament-Velasquez S.L."/>
            <person name="Kruys A."/>
            <person name="Hutchinson M.I."/>
            <person name="Powell A.J."/>
            <person name="Barry K."/>
            <person name="Miller A.N."/>
            <person name="Grigoriev I.V."/>
            <person name="Debuchy R."/>
            <person name="Gladieux P."/>
            <person name="Hiltunen Thoren M."/>
            <person name="Johannesson H."/>
        </authorList>
    </citation>
    <scope>NUCLEOTIDE SEQUENCE [LARGE SCALE GENOMIC DNA]</scope>
    <source>
        <strain evidence="6">CBS 284.82</strain>
    </source>
</reference>
<feature type="domain" description="Histidine-specific methyltransferase SAM-dependent" evidence="4">
    <location>
        <begin position="51"/>
        <end position="334"/>
    </location>
</feature>
<dbReference type="Gene3D" id="3.40.50.150">
    <property type="entry name" value="Vaccinia Virus protein VP39"/>
    <property type="match status" value="1"/>
</dbReference>
<dbReference type="NCBIfam" id="TIGR03439">
    <property type="entry name" value="methyl_EasF"/>
    <property type="match status" value="1"/>
</dbReference>
<dbReference type="GO" id="GO:0032259">
    <property type="term" value="P:methylation"/>
    <property type="evidence" value="ECO:0007669"/>
    <property type="project" value="UniProtKB-KW"/>
</dbReference>
<dbReference type="PANTHER" id="PTHR43397:SF1">
    <property type="entry name" value="ERGOTHIONEINE BIOSYNTHESIS PROTEIN 1"/>
    <property type="match status" value="1"/>
</dbReference>
<keyword evidence="3" id="KW-0949">S-adenosyl-L-methionine</keyword>
<sequence length="339" mass="37909">MDLDKTTHTASAEAYEIIDIGGSRVGQSCRKALDEQFFQHRTGRCPFVDDMLMSSDAGLAQWSDLNRLPNYYQTSEEITLLEKHGAAIAAHILPGCSIIDLGSADTRKIKPLLDHIESRACAVTYYSVDLSRPSLASGLAKLATQYRHIKLVGLWGTFDDALEYCKSIASPRFLMSLGSMIGNDRWDDSIRNLTAWASLVGPEDAFLMGIDSHFDPDKIWASYHDEGGVFERFLRTGMAYTNDVLGVEWWRDSDWTLGGEFREKPLVHAFVFTAVRDVVCPAAGISFKAGDRIECYEGHKYTLDEMDKQFAVCGLKRIGRWKSPDGDIYEHLLAKADSV</sequence>